<sequence length="427" mass="46731">MAPSSLSDPAISQIKALLTTFLASSTTSSPGIGIQVTTAAGTQLLSFSAIPESAPSTQFQTSHKTFSPTSIAPIHSFTKLVITIACLQLVERGLFSLDDEALIPTHLPELAEKKLFVGFADNEPGTPNFEDRKSSLTLRHLLTHIYGGAHSFFDAKLLAYQQEIGKGNWPTNFWHSMRDSPLCYQPGERFAYGAGMDWVAVLIERVTGQSMSANLASNVFEPLGMADTSYIREVPEALKHRVCVASFGAFAQIFKDWDKPMEKDVEEEKAGKARQHRYPGSVGLFSSMRDFGKLLAVLLNRGTCPAIGIQVLRTETVQQMFQPQTSSEAARWRQVGSTLPAIALPVDLTIKDPVGNVGLGGCVQGENRGRGRKKGSLYWYGATNLDWWVDPAAGIAVQIWGNYSPWNDEKWVEVVDALEGMVYGGLR</sequence>
<dbReference type="InterPro" id="IPR050789">
    <property type="entry name" value="Diverse_Enzym_Activities"/>
</dbReference>
<dbReference type="Gene3D" id="3.40.710.10">
    <property type="entry name" value="DD-peptidase/beta-lactamase superfamily"/>
    <property type="match status" value="1"/>
</dbReference>
<feature type="domain" description="Beta-lactamase-related" evidence="1">
    <location>
        <begin position="65"/>
        <end position="408"/>
    </location>
</feature>
<dbReference type="Proteomes" id="UP000799750">
    <property type="component" value="Unassembled WGS sequence"/>
</dbReference>
<gene>
    <name evidence="2" type="ORF">BU16DRAFT_286669</name>
</gene>
<dbReference type="PANTHER" id="PTHR43283">
    <property type="entry name" value="BETA-LACTAMASE-RELATED"/>
    <property type="match status" value="1"/>
</dbReference>
<dbReference type="InterPro" id="IPR001466">
    <property type="entry name" value="Beta-lactam-related"/>
</dbReference>
<accession>A0A6A6R0A6</accession>
<dbReference type="InterPro" id="IPR012338">
    <property type="entry name" value="Beta-lactam/transpept-like"/>
</dbReference>
<dbReference type="Pfam" id="PF00144">
    <property type="entry name" value="Beta-lactamase"/>
    <property type="match status" value="1"/>
</dbReference>
<evidence type="ECO:0000313" key="2">
    <source>
        <dbReference type="EMBL" id="KAF2498188.1"/>
    </source>
</evidence>
<dbReference type="SUPFAM" id="SSF56601">
    <property type="entry name" value="beta-lactamase/transpeptidase-like"/>
    <property type="match status" value="1"/>
</dbReference>
<evidence type="ECO:0000313" key="3">
    <source>
        <dbReference type="Proteomes" id="UP000799750"/>
    </source>
</evidence>
<dbReference type="EMBL" id="MU004185">
    <property type="protein sequence ID" value="KAF2498188.1"/>
    <property type="molecule type" value="Genomic_DNA"/>
</dbReference>
<organism evidence="2 3">
    <name type="scientific">Lophium mytilinum</name>
    <dbReference type="NCBI Taxonomy" id="390894"/>
    <lineage>
        <taxon>Eukaryota</taxon>
        <taxon>Fungi</taxon>
        <taxon>Dikarya</taxon>
        <taxon>Ascomycota</taxon>
        <taxon>Pezizomycotina</taxon>
        <taxon>Dothideomycetes</taxon>
        <taxon>Pleosporomycetidae</taxon>
        <taxon>Mytilinidiales</taxon>
        <taxon>Mytilinidiaceae</taxon>
        <taxon>Lophium</taxon>
    </lineage>
</organism>
<dbReference type="AlphaFoldDB" id="A0A6A6R0A6"/>
<dbReference type="OrthoDB" id="428260at2759"/>
<name>A0A6A6R0A6_9PEZI</name>
<reference evidence="2" key="1">
    <citation type="journal article" date="2020" name="Stud. Mycol.">
        <title>101 Dothideomycetes genomes: a test case for predicting lifestyles and emergence of pathogens.</title>
        <authorList>
            <person name="Haridas S."/>
            <person name="Albert R."/>
            <person name="Binder M."/>
            <person name="Bloem J."/>
            <person name="Labutti K."/>
            <person name="Salamov A."/>
            <person name="Andreopoulos B."/>
            <person name="Baker S."/>
            <person name="Barry K."/>
            <person name="Bills G."/>
            <person name="Bluhm B."/>
            <person name="Cannon C."/>
            <person name="Castanera R."/>
            <person name="Culley D."/>
            <person name="Daum C."/>
            <person name="Ezra D."/>
            <person name="Gonzalez J."/>
            <person name="Henrissat B."/>
            <person name="Kuo A."/>
            <person name="Liang C."/>
            <person name="Lipzen A."/>
            <person name="Lutzoni F."/>
            <person name="Magnuson J."/>
            <person name="Mondo S."/>
            <person name="Nolan M."/>
            <person name="Ohm R."/>
            <person name="Pangilinan J."/>
            <person name="Park H.-J."/>
            <person name="Ramirez L."/>
            <person name="Alfaro M."/>
            <person name="Sun H."/>
            <person name="Tritt A."/>
            <person name="Yoshinaga Y."/>
            <person name="Zwiers L.-H."/>
            <person name="Turgeon B."/>
            <person name="Goodwin S."/>
            <person name="Spatafora J."/>
            <person name="Crous P."/>
            <person name="Grigoriev I."/>
        </authorList>
    </citation>
    <scope>NUCLEOTIDE SEQUENCE</scope>
    <source>
        <strain evidence="2">CBS 269.34</strain>
    </source>
</reference>
<proteinExistence type="predicted"/>
<keyword evidence="3" id="KW-1185">Reference proteome</keyword>
<protein>
    <submittedName>
        <fullName evidence="2">Beta-lactamase/transpeptidase-like protein</fullName>
    </submittedName>
</protein>
<dbReference type="PANTHER" id="PTHR43283:SF3">
    <property type="entry name" value="BETA-LACTAMASE FAMILY PROTEIN (AFU_ORTHOLOGUE AFUA_5G07500)"/>
    <property type="match status" value="1"/>
</dbReference>
<evidence type="ECO:0000259" key="1">
    <source>
        <dbReference type="Pfam" id="PF00144"/>
    </source>
</evidence>